<keyword evidence="1" id="KW-0732">Signal</keyword>
<feature type="signal peptide" evidence="1">
    <location>
        <begin position="1"/>
        <end position="29"/>
    </location>
</feature>
<sequence>MFSKKFLNSVLALTVPVLMLSAPASYVHAEKNNISTEQSDKNNMYVETVTIGNKEHTLIIDATANTATLDGKEVKITPFFDETLRNDDKAQGVSVKGIYDPVYYMSFKVDLDEQVTTIGEIATAIGGGITIGAKILGKLAIKIPYEKILSKVGDWATYVGFGTLAVGKSMDGYIQFNQYRTNGKVQTGMGGKELYQYRFQDTSVYFKLFNFKPFNHQFNDVGDWFFAEKPYFNVVSTDE</sequence>
<feature type="chain" id="PRO_5002512078" evidence="1">
    <location>
        <begin position="30"/>
        <end position="239"/>
    </location>
</feature>
<evidence type="ECO:0000256" key="1">
    <source>
        <dbReference type="SAM" id="SignalP"/>
    </source>
</evidence>
<name>A0A0F6Y0X3_BRELA</name>
<proteinExistence type="predicted"/>
<reference evidence="2" key="1">
    <citation type="submission" date="2015-03" db="EMBL/GenBank/DDBJ databases">
        <title>MIGS Cultured Bacterial/Archaeal sample from Brevibacillus laterosporus.</title>
        <authorList>
            <person name="Zeng D."/>
            <person name="Zhu L."/>
            <person name="Dong G."/>
            <person name="Ye W."/>
            <person name="Ren D."/>
            <person name="Wu L."/>
            <person name="Xu J."/>
            <person name="Li G."/>
            <person name="Guo L."/>
        </authorList>
    </citation>
    <scope>NUCLEOTIDE SEQUENCE</scope>
    <source>
        <strain evidence="2">B9</strain>
        <plasmid evidence="2">unnamed2</plasmid>
    </source>
</reference>
<protein>
    <submittedName>
        <fullName evidence="2">Uncharacterized protein</fullName>
    </submittedName>
</protein>
<organism evidence="2">
    <name type="scientific">Brevibacillus laterosporus</name>
    <name type="common">Bacillus laterosporus</name>
    <dbReference type="NCBI Taxonomy" id="1465"/>
    <lineage>
        <taxon>Bacteria</taxon>
        <taxon>Bacillati</taxon>
        <taxon>Bacillota</taxon>
        <taxon>Bacilli</taxon>
        <taxon>Bacillales</taxon>
        <taxon>Paenibacillaceae</taxon>
        <taxon>Brevibacillus</taxon>
    </lineage>
</organism>
<geneLocation type="plasmid" evidence="2">
    <name>unnamed2</name>
</geneLocation>
<dbReference type="RefSeq" id="WP_031415619.1">
    <property type="nucleotide sequence ID" value="NZ_CP011076.1"/>
</dbReference>
<gene>
    <name evidence="2" type="ORF">EX87_22360</name>
</gene>
<evidence type="ECO:0000313" key="2">
    <source>
        <dbReference type="EMBL" id="AKF96276.1"/>
    </source>
</evidence>
<dbReference type="EMBL" id="CP011076">
    <property type="protein sequence ID" value="AKF96276.1"/>
    <property type="molecule type" value="Genomic_DNA"/>
</dbReference>
<accession>A0A0F6Y0X3</accession>
<keyword evidence="2" id="KW-0614">Plasmid</keyword>
<dbReference type="AlphaFoldDB" id="A0A0F6Y0X3"/>